<feature type="compositionally biased region" description="Low complexity" evidence="1">
    <location>
        <begin position="360"/>
        <end position="369"/>
    </location>
</feature>
<proteinExistence type="predicted"/>
<dbReference type="GO" id="GO:0003676">
    <property type="term" value="F:nucleic acid binding"/>
    <property type="evidence" value="ECO:0007669"/>
    <property type="project" value="InterPro"/>
</dbReference>
<evidence type="ECO:0000256" key="1">
    <source>
        <dbReference type="SAM" id="MobiDB-lite"/>
    </source>
</evidence>
<protein>
    <submittedName>
        <fullName evidence="2">Uncharacterized protein</fullName>
    </submittedName>
</protein>
<accession>A0AAV8Y312</accession>
<dbReference type="InterPro" id="IPR036397">
    <property type="entry name" value="RNaseH_sf"/>
</dbReference>
<dbReference type="PANTHER" id="PTHR46060:SF1">
    <property type="entry name" value="MARINER MOS1 TRANSPOSASE-LIKE PROTEIN"/>
    <property type="match status" value="1"/>
</dbReference>
<sequence length="394" mass="46123">MKWLTLQRYLLRKKSTGIRSGLYDAINVTRCMTMATNLERRIDFNDNTVSIRICHIDLIRGHCVLATASADLPVEVGSPFLNYQACLERDLSLSVFTAAVSNRRPQAFGDSCMSKIQAYEWYKEFKADREIVEDLPRSGRPSTSTTADNIDKIKTLVLENRHECSRVGSRVRHFDNGMKRIAARLVPKDMNVLQKEHRKQVALDMVSRADQWRLSPKKVKWAPCVIFKIWLTEISPTVTGADNEPNFMKRIITGDEAWVYEYDMQTSRQSSEWRYDDEPKPKKPRQSRSKVKVILTFFFIEAWYIPEFLPEGQTVNKEYYLGIWRRLRENLLRLKQRGESTPTRYQKEKKHNAAFEKNQNHILINNNNIEPQSSDEAKAKRRKRNNKVSERKET</sequence>
<dbReference type="InterPro" id="IPR052709">
    <property type="entry name" value="Transposase-MT_Hybrid"/>
</dbReference>
<comment type="caution">
    <text evidence="2">The sequence shown here is derived from an EMBL/GenBank/DDBJ whole genome shotgun (WGS) entry which is preliminary data.</text>
</comment>
<dbReference type="EMBL" id="JAPWTK010000216">
    <property type="protein sequence ID" value="KAJ8945418.1"/>
    <property type="molecule type" value="Genomic_DNA"/>
</dbReference>
<name>A0AAV8Y312_9CUCU</name>
<dbReference type="Proteomes" id="UP001162162">
    <property type="component" value="Unassembled WGS sequence"/>
</dbReference>
<dbReference type="Pfam" id="PF01359">
    <property type="entry name" value="Transposase_1"/>
    <property type="match status" value="1"/>
</dbReference>
<dbReference type="InterPro" id="IPR001888">
    <property type="entry name" value="Transposase_1"/>
</dbReference>
<feature type="region of interest" description="Disordered" evidence="1">
    <location>
        <begin position="357"/>
        <end position="394"/>
    </location>
</feature>
<dbReference type="Gene3D" id="3.30.420.10">
    <property type="entry name" value="Ribonuclease H-like superfamily/Ribonuclease H"/>
    <property type="match status" value="1"/>
</dbReference>
<gene>
    <name evidence="2" type="ORF">NQ318_009873</name>
</gene>
<organism evidence="2 3">
    <name type="scientific">Aromia moschata</name>
    <dbReference type="NCBI Taxonomy" id="1265417"/>
    <lineage>
        <taxon>Eukaryota</taxon>
        <taxon>Metazoa</taxon>
        <taxon>Ecdysozoa</taxon>
        <taxon>Arthropoda</taxon>
        <taxon>Hexapoda</taxon>
        <taxon>Insecta</taxon>
        <taxon>Pterygota</taxon>
        <taxon>Neoptera</taxon>
        <taxon>Endopterygota</taxon>
        <taxon>Coleoptera</taxon>
        <taxon>Polyphaga</taxon>
        <taxon>Cucujiformia</taxon>
        <taxon>Chrysomeloidea</taxon>
        <taxon>Cerambycidae</taxon>
        <taxon>Cerambycinae</taxon>
        <taxon>Callichromatini</taxon>
        <taxon>Aromia</taxon>
    </lineage>
</organism>
<evidence type="ECO:0000313" key="3">
    <source>
        <dbReference type="Proteomes" id="UP001162162"/>
    </source>
</evidence>
<dbReference type="PANTHER" id="PTHR46060">
    <property type="entry name" value="MARINER MOS1 TRANSPOSASE-LIKE PROTEIN"/>
    <property type="match status" value="1"/>
</dbReference>
<dbReference type="AlphaFoldDB" id="A0AAV8Y312"/>
<keyword evidence="3" id="KW-1185">Reference proteome</keyword>
<reference evidence="2" key="1">
    <citation type="journal article" date="2023" name="Insect Mol. Biol.">
        <title>Genome sequencing provides insights into the evolution of gene families encoding plant cell wall-degrading enzymes in longhorned beetles.</title>
        <authorList>
            <person name="Shin N.R."/>
            <person name="Okamura Y."/>
            <person name="Kirsch R."/>
            <person name="Pauchet Y."/>
        </authorList>
    </citation>
    <scope>NUCLEOTIDE SEQUENCE</scope>
    <source>
        <strain evidence="2">AMC_N1</strain>
    </source>
</reference>
<evidence type="ECO:0000313" key="2">
    <source>
        <dbReference type="EMBL" id="KAJ8945418.1"/>
    </source>
</evidence>